<evidence type="ECO:0000256" key="8">
    <source>
        <dbReference type="SAM" id="Phobius"/>
    </source>
</evidence>
<keyword evidence="5 8" id="KW-1133">Transmembrane helix</keyword>
<keyword evidence="3 8" id="KW-0812">Transmembrane</keyword>
<dbReference type="AlphaFoldDB" id="A0A371XIE6"/>
<comment type="caution">
    <text evidence="10">The sequence shown here is derived from an EMBL/GenBank/DDBJ whole genome shotgun (WGS) entry which is preliminary data.</text>
</comment>
<keyword evidence="6" id="KW-0051">Antiviral defense</keyword>
<keyword evidence="7 8" id="KW-0472">Membrane</keyword>
<feature type="transmembrane region" description="Helical" evidence="8">
    <location>
        <begin position="138"/>
        <end position="161"/>
    </location>
</feature>
<gene>
    <name evidence="10" type="ORF">DY251_04570</name>
</gene>
<evidence type="ECO:0000256" key="3">
    <source>
        <dbReference type="ARBA" id="ARBA00022692"/>
    </source>
</evidence>
<name>A0A371XIE6_9HYPH</name>
<dbReference type="GO" id="GO:0051607">
    <property type="term" value="P:defense response to virus"/>
    <property type="evidence" value="ECO:0007669"/>
    <property type="project" value="UniProtKB-KW"/>
</dbReference>
<evidence type="ECO:0000256" key="1">
    <source>
        <dbReference type="ARBA" id="ARBA00004236"/>
    </source>
</evidence>
<feature type="domain" description="Pycsar effector protein" evidence="9">
    <location>
        <begin position="11"/>
        <end position="158"/>
    </location>
</feature>
<accession>A0A371XIE6</accession>
<comment type="subcellular location">
    <subcellularLocation>
        <location evidence="1">Cell membrane</location>
    </subcellularLocation>
</comment>
<keyword evidence="2" id="KW-1003">Cell membrane</keyword>
<evidence type="ECO:0000256" key="6">
    <source>
        <dbReference type="ARBA" id="ARBA00023118"/>
    </source>
</evidence>
<feature type="transmembrane region" description="Helical" evidence="8">
    <location>
        <begin position="60"/>
        <end position="83"/>
    </location>
</feature>
<evidence type="ECO:0000256" key="7">
    <source>
        <dbReference type="ARBA" id="ARBA00023136"/>
    </source>
</evidence>
<organism evidence="10 11">
    <name type="scientific">Mesorhizobium denitrificans</name>
    <dbReference type="NCBI Taxonomy" id="2294114"/>
    <lineage>
        <taxon>Bacteria</taxon>
        <taxon>Pseudomonadati</taxon>
        <taxon>Pseudomonadota</taxon>
        <taxon>Alphaproteobacteria</taxon>
        <taxon>Hyphomicrobiales</taxon>
        <taxon>Phyllobacteriaceae</taxon>
        <taxon>Mesorhizobium</taxon>
    </lineage>
</organism>
<dbReference type="GO" id="GO:0005886">
    <property type="term" value="C:plasma membrane"/>
    <property type="evidence" value="ECO:0007669"/>
    <property type="project" value="UniProtKB-SubCell"/>
</dbReference>
<evidence type="ECO:0000313" key="11">
    <source>
        <dbReference type="Proteomes" id="UP000262379"/>
    </source>
</evidence>
<evidence type="ECO:0000259" key="9">
    <source>
        <dbReference type="Pfam" id="PF18967"/>
    </source>
</evidence>
<proteinExistence type="predicted"/>
<dbReference type="Pfam" id="PF18967">
    <property type="entry name" value="PycTM"/>
    <property type="match status" value="1"/>
</dbReference>
<keyword evidence="11" id="KW-1185">Reference proteome</keyword>
<sequence length="170" mass="19032">MDQEYIKHLIKVNDIFYDQISTADQKAAFIFTFMIAFLISSTEGKQVFSLARYQSGEPVAIILSGFMALAVLVSVIAAILVVLPRHVKTSTSLYWAGWSSNRKKIAAAYEGKDEAFLFNEYLTNADTLAIIARAKYRYVWVAFRGLMVSVIGYVLLLIWQVGATSSLISR</sequence>
<dbReference type="EMBL" id="QURN01000003">
    <property type="protein sequence ID" value="RFC69001.1"/>
    <property type="molecule type" value="Genomic_DNA"/>
</dbReference>
<keyword evidence="4" id="KW-0547">Nucleotide-binding</keyword>
<evidence type="ECO:0000256" key="4">
    <source>
        <dbReference type="ARBA" id="ARBA00022741"/>
    </source>
</evidence>
<reference evidence="11" key="1">
    <citation type="submission" date="2018-08" db="EMBL/GenBank/DDBJ databases">
        <authorList>
            <person name="Im W.T."/>
        </authorList>
    </citation>
    <scope>NUCLEOTIDE SEQUENCE [LARGE SCALE GENOMIC DNA]</scope>
    <source>
        <strain evidence="11">LA-28</strain>
    </source>
</reference>
<dbReference type="InterPro" id="IPR043760">
    <property type="entry name" value="PycTM_dom"/>
</dbReference>
<evidence type="ECO:0000256" key="5">
    <source>
        <dbReference type="ARBA" id="ARBA00022989"/>
    </source>
</evidence>
<protein>
    <recommendedName>
        <fullName evidence="9">Pycsar effector protein domain-containing protein</fullName>
    </recommendedName>
</protein>
<feature type="transmembrane region" description="Helical" evidence="8">
    <location>
        <begin position="27"/>
        <end position="48"/>
    </location>
</feature>
<evidence type="ECO:0000256" key="2">
    <source>
        <dbReference type="ARBA" id="ARBA00022475"/>
    </source>
</evidence>
<dbReference type="GO" id="GO:0000166">
    <property type="term" value="F:nucleotide binding"/>
    <property type="evidence" value="ECO:0007669"/>
    <property type="project" value="UniProtKB-KW"/>
</dbReference>
<dbReference type="Proteomes" id="UP000262379">
    <property type="component" value="Unassembled WGS sequence"/>
</dbReference>
<evidence type="ECO:0000313" key="10">
    <source>
        <dbReference type="EMBL" id="RFC69001.1"/>
    </source>
</evidence>